<dbReference type="GeneTree" id="ENSGT00980000203445"/>
<evidence type="ECO:0000256" key="1">
    <source>
        <dbReference type="SAM" id="MobiDB-lite"/>
    </source>
</evidence>
<reference evidence="2" key="1">
    <citation type="submission" date="2023-09" db="UniProtKB">
        <authorList>
            <consortium name="Ensembl"/>
        </authorList>
    </citation>
    <scope>IDENTIFICATION</scope>
</reference>
<feature type="compositionally biased region" description="Gly residues" evidence="1">
    <location>
        <begin position="1"/>
        <end position="11"/>
    </location>
</feature>
<organism evidence="2">
    <name type="scientific">Stegastes partitus</name>
    <name type="common">bicolor damselfish</name>
    <dbReference type="NCBI Taxonomy" id="144197"/>
    <lineage>
        <taxon>Eukaryota</taxon>
        <taxon>Metazoa</taxon>
        <taxon>Chordata</taxon>
        <taxon>Craniata</taxon>
        <taxon>Vertebrata</taxon>
        <taxon>Euteleostomi</taxon>
        <taxon>Actinopterygii</taxon>
        <taxon>Neopterygii</taxon>
        <taxon>Teleostei</taxon>
        <taxon>Neoteleostei</taxon>
        <taxon>Acanthomorphata</taxon>
        <taxon>Ovalentaria</taxon>
        <taxon>Pomacentridae</taxon>
        <taxon>Stegastes</taxon>
    </lineage>
</organism>
<protein>
    <submittedName>
        <fullName evidence="2">Par-3 family cell polarity regulator alpha, a</fullName>
    </submittedName>
</protein>
<sequence length="35" mass="3196">LGSPLGVGGGPDAKTEAGGEGLLRSGSATVQLAAT</sequence>
<dbReference type="Ensembl" id="ENSSPAT00000014733.1">
    <property type="protein sequence ID" value="ENSSPAP00000014491.1"/>
    <property type="gene ID" value="ENSSPAG00000010959.1"/>
</dbReference>
<proteinExistence type="predicted"/>
<dbReference type="AlphaFoldDB" id="A0A3B5A2U3"/>
<feature type="region of interest" description="Disordered" evidence="1">
    <location>
        <begin position="1"/>
        <end position="35"/>
    </location>
</feature>
<feature type="compositionally biased region" description="Polar residues" evidence="1">
    <location>
        <begin position="26"/>
        <end position="35"/>
    </location>
</feature>
<evidence type="ECO:0000313" key="2">
    <source>
        <dbReference type="Ensembl" id="ENSSPAP00000014491.1"/>
    </source>
</evidence>
<accession>A0A3B5A2U3</accession>
<name>A0A3B5A2U3_9TELE</name>